<keyword evidence="6 10" id="KW-0812">Transmembrane</keyword>
<evidence type="ECO:0000256" key="2">
    <source>
        <dbReference type="ARBA" id="ARBA00008417"/>
    </source>
</evidence>
<evidence type="ECO:0000256" key="9">
    <source>
        <dbReference type="ARBA" id="ARBA00023251"/>
    </source>
</evidence>
<proteinExistence type="inferred from homology"/>
<dbReference type="InterPro" id="IPR051327">
    <property type="entry name" value="MATE_MepA_subfamily"/>
</dbReference>
<dbReference type="AlphaFoldDB" id="A0A4R2T8R8"/>
<evidence type="ECO:0000313" key="11">
    <source>
        <dbReference type="EMBL" id="TCP99040.1"/>
    </source>
</evidence>
<feature type="transmembrane region" description="Helical" evidence="10">
    <location>
        <begin position="237"/>
        <end position="259"/>
    </location>
</feature>
<feature type="transmembrane region" description="Helical" evidence="10">
    <location>
        <begin position="48"/>
        <end position="72"/>
    </location>
</feature>
<comment type="subcellular location">
    <subcellularLocation>
        <location evidence="1">Cell membrane</location>
        <topology evidence="1">Multi-pass membrane protein</topology>
    </subcellularLocation>
</comment>
<evidence type="ECO:0000256" key="10">
    <source>
        <dbReference type="SAM" id="Phobius"/>
    </source>
</evidence>
<keyword evidence="5" id="KW-1003">Cell membrane</keyword>
<reference evidence="11 12" key="1">
    <citation type="submission" date="2019-03" db="EMBL/GenBank/DDBJ databases">
        <title>Genomic Encyclopedia of Type Strains, Phase IV (KMG-IV): sequencing the most valuable type-strain genomes for metagenomic binning, comparative biology and taxonomic classification.</title>
        <authorList>
            <person name="Goeker M."/>
        </authorList>
    </citation>
    <scope>NUCLEOTIDE SEQUENCE [LARGE SCALE GENOMIC DNA]</scope>
    <source>
        <strain evidence="11 12">DSM 100013</strain>
    </source>
</reference>
<dbReference type="InterPro" id="IPR002528">
    <property type="entry name" value="MATE_fam"/>
</dbReference>
<dbReference type="OrthoDB" id="9811110at2"/>
<gene>
    <name evidence="11" type="ORF">EDD79_10373</name>
</gene>
<protein>
    <recommendedName>
        <fullName evidence="3">Multidrug export protein MepA</fullName>
    </recommendedName>
</protein>
<feature type="transmembrane region" description="Helical" evidence="10">
    <location>
        <begin position="320"/>
        <end position="341"/>
    </location>
</feature>
<name>A0A4R2T8R8_9FIRM</name>
<dbReference type="Proteomes" id="UP000295504">
    <property type="component" value="Unassembled WGS sequence"/>
</dbReference>
<keyword evidence="12" id="KW-1185">Reference proteome</keyword>
<sequence>MKRTEELGSESISKLLVKFSIPAIIGMLVNALYNVVDRIFVGNSEGSLAIAGITVAFPLVLVILACALLIGVGSASLISIRLGEQREEEARVILGNALSLLLIISFLITTGSILFLEPLLRLFGASDAVLPYAKEYTRIIMLGNFFFLVGIGMNNIIRAEGSPKIAMKTMMIGAFTNIVLDYLFIFVFGWGIRGAAVATVIAKGCAAAWVMYHFTFGSSSLKIESKYLRLKFNIVKLIIMVGSAQFALQLATSLFNFIMNKSLTIYGGDTALSGMGVMMSIMTLILMPIYGITQGMQPIIGFNYGAKKYDRVKDALKKGIIAATSLCMVGFFLIRVFPVQLVSLFNNEPELIAFGVRSLKVYMALLPLIGFQTVGSNYFQAIGKPKQAAFLSLTRQVIFLIPTLLILPRFLGLEGVLLSGPVADLSAFLITGFWVLNEAKKLDIDNLTEEEKMVVNPSDIS</sequence>
<comment type="caution">
    <text evidence="11">The sequence shown here is derived from an EMBL/GenBank/DDBJ whole genome shotgun (WGS) entry which is preliminary data.</text>
</comment>
<feature type="transmembrane region" description="Helical" evidence="10">
    <location>
        <begin position="393"/>
        <end position="411"/>
    </location>
</feature>
<evidence type="ECO:0000313" key="12">
    <source>
        <dbReference type="Proteomes" id="UP000295504"/>
    </source>
</evidence>
<evidence type="ECO:0000256" key="6">
    <source>
        <dbReference type="ARBA" id="ARBA00022692"/>
    </source>
</evidence>
<keyword evidence="4" id="KW-0813">Transport</keyword>
<dbReference type="GO" id="GO:0046677">
    <property type="term" value="P:response to antibiotic"/>
    <property type="evidence" value="ECO:0007669"/>
    <property type="project" value="UniProtKB-KW"/>
</dbReference>
<feature type="transmembrane region" description="Helical" evidence="10">
    <location>
        <begin position="417"/>
        <end position="436"/>
    </location>
</feature>
<dbReference type="PANTHER" id="PTHR43823">
    <property type="entry name" value="SPORULATION PROTEIN YKVU"/>
    <property type="match status" value="1"/>
</dbReference>
<accession>A0A4R2T8R8</accession>
<organism evidence="11 12">
    <name type="scientific">Serpentinicella alkaliphila</name>
    <dbReference type="NCBI Taxonomy" id="1734049"/>
    <lineage>
        <taxon>Bacteria</taxon>
        <taxon>Bacillati</taxon>
        <taxon>Bacillota</taxon>
        <taxon>Clostridia</taxon>
        <taxon>Peptostreptococcales</taxon>
        <taxon>Natronincolaceae</taxon>
        <taxon>Serpentinicella</taxon>
    </lineage>
</organism>
<dbReference type="NCBIfam" id="TIGR00797">
    <property type="entry name" value="matE"/>
    <property type="match status" value="1"/>
</dbReference>
<evidence type="ECO:0000256" key="5">
    <source>
        <dbReference type="ARBA" id="ARBA00022475"/>
    </source>
</evidence>
<evidence type="ECO:0000256" key="8">
    <source>
        <dbReference type="ARBA" id="ARBA00023136"/>
    </source>
</evidence>
<feature type="transmembrane region" description="Helical" evidence="10">
    <location>
        <begin position="196"/>
        <end position="216"/>
    </location>
</feature>
<dbReference type="EMBL" id="SLYC01000037">
    <property type="protein sequence ID" value="TCP99040.1"/>
    <property type="molecule type" value="Genomic_DNA"/>
</dbReference>
<dbReference type="RefSeq" id="WP_132849246.1">
    <property type="nucleotide sequence ID" value="NZ_CP058648.1"/>
</dbReference>
<comment type="similarity">
    <text evidence="2">Belongs to the multi antimicrobial extrusion (MATE) (TC 2.A.66.1) family. MepA subfamily.</text>
</comment>
<dbReference type="GO" id="GO:0005886">
    <property type="term" value="C:plasma membrane"/>
    <property type="evidence" value="ECO:0007669"/>
    <property type="project" value="UniProtKB-SubCell"/>
</dbReference>
<feature type="transmembrane region" description="Helical" evidence="10">
    <location>
        <begin position="361"/>
        <end position="381"/>
    </location>
</feature>
<feature type="transmembrane region" description="Helical" evidence="10">
    <location>
        <begin position="136"/>
        <end position="157"/>
    </location>
</feature>
<keyword evidence="9" id="KW-0046">Antibiotic resistance</keyword>
<dbReference type="GO" id="GO:0015297">
    <property type="term" value="F:antiporter activity"/>
    <property type="evidence" value="ECO:0007669"/>
    <property type="project" value="InterPro"/>
</dbReference>
<feature type="transmembrane region" description="Helical" evidence="10">
    <location>
        <begin position="169"/>
        <end position="190"/>
    </location>
</feature>
<evidence type="ECO:0000256" key="3">
    <source>
        <dbReference type="ARBA" id="ARBA00022106"/>
    </source>
</evidence>
<keyword evidence="7 10" id="KW-1133">Transmembrane helix</keyword>
<dbReference type="PANTHER" id="PTHR43823:SF3">
    <property type="entry name" value="MULTIDRUG EXPORT PROTEIN MEPA"/>
    <property type="match status" value="1"/>
</dbReference>
<dbReference type="CDD" id="cd13143">
    <property type="entry name" value="MATE_MepA_like"/>
    <property type="match status" value="1"/>
</dbReference>
<dbReference type="InterPro" id="IPR048279">
    <property type="entry name" value="MdtK-like"/>
</dbReference>
<dbReference type="GO" id="GO:0042910">
    <property type="term" value="F:xenobiotic transmembrane transporter activity"/>
    <property type="evidence" value="ECO:0007669"/>
    <property type="project" value="InterPro"/>
</dbReference>
<evidence type="ECO:0000256" key="1">
    <source>
        <dbReference type="ARBA" id="ARBA00004651"/>
    </source>
</evidence>
<evidence type="ECO:0000256" key="7">
    <source>
        <dbReference type="ARBA" id="ARBA00022989"/>
    </source>
</evidence>
<dbReference type="Pfam" id="PF01554">
    <property type="entry name" value="MatE"/>
    <property type="match status" value="2"/>
</dbReference>
<feature type="transmembrane region" description="Helical" evidence="10">
    <location>
        <begin position="15"/>
        <end position="36"/>
    </location>
</feature>
<evidence type="ECO:0000256" key="4">
    <source>
        <dbReference type="ARBA" id="ARBA00022448"/>
    </source>
</evidence>
<feature type="transmembrane region" description="Helical" evidence="10">
    <location>
        <begin position="93"/>
        <end position="116"/>
    </location>
</feature>
<dbReference type="InterPro" id="IPR045070">
    <property type="entry name" value="MATE_MepA-like"/>
</dbReference>
<dbReference type="PIRSF" id="PIRSF006603">
    <property type="entry name" value="DinF"/>
    <property type="match status" value="1"/>
</dbReference>
<keyword evidence="8 10" id="KW-0472">Membrane</keyword>